<dbReference type="InterPro" id="IPR007094">
    <property type="entry name" value="RNA-dir_pol_PSvirus"/>
</dbReference>
<dbReference type="SUPFAM" id="SSF88633">
    <property type="entry name" value="Positive stranded ssRNA viruses"/>
    <property type="match status" value="1"/>
</dbReference>
<evidence type="ECO:0000256" key="20">
    <source>
        <dbReference type="ARBA" id="ARBA00046180"/>
    </source>
</evidence>
<feature type="domain" description="RdRp catalytic" evidence="24">
    <location>
        <begin position="1324"/>
        <end position="1449"/>
    </location>
</feature>
<dbReference type="InterPro" id="IPR014759">
    <property type="entry name" value="Helicase_SF3_ssRNA_vir"/>
</dbReference>
<dbReference type="InterPro" id="IPR029053">
    <property type="entry name" value="Viral_coat"/>
</dbReference>
<dbReference type="InterPro" id="IPR004004">
    <property type="entry name" value="Helic/Pol/Pept_Calicivir-typ"/>
</dbReference>
<dbReference type="GO" id="GO:0039694">
    <property type="term" value="P:viral RNA genome replication"/>
    <property type="evidence" value="ECO:0007669"/>
    <property type="project" value="InterPro"/>
</dbReference>
<evidence type="ECO:0000256" key="8">
    <source>
        <dbReference type="ARBA" id="ARBA00022670"/>
    </source>
</evidence>
<keyword evidence="10" id="KW-0548">Nucleotidyltransferase</keyword>
<keyword evidence="4" id="KW-0696">RNA-directed RNA polymerase</keyword>
<dbReference type="GO" id="GO:0005524">
    <property type="term" value="F:ATP binding"/>
    <property type="evidence" value="ECO:0007669"/>
    <property type="project" value="UniProtKB-KW"/>
</dbReference>
<evidence type="ECO:0000256" key="22">
    <source>
        <dbReference type="ARBA" id="ARBA00047631"/>
    </source>
</evidence>
<keyword evidence="15" id="KW-0946">Virion</keyword>
<dbReference type="InterPro" id="IPR004005">
    <property type="entry name" value="Calicivirus_coat"/>
</dbReference>
<dbReference type="GO" id="GO:0019028">
    <property type="term" value="C:viral capsid"/>
    <property type="evidence" value="ECO:0007669"/>
    <property type="project" value="UniProtKB-KW"/>
</dbReference>
<evidence type="ECO:0000313" key="27">
    <source>
        <dbReference type="EMBL" id="QKN88784.1"/>
    </source>
</evidence>
<evidence type="ECO:0000259" key="26">
    <source>
        <dbReference type="PROSITE" id="PS51894"/>
    </source>
</evidence>
<dbReference type="EMBL" id="MT138018">
    <property type="protein sequence ID" value="QKN88784.1"/>
    <property type="molecule type" value="Genomic_RNA"/>
</dbReference>
<dbReference type="GO" id="GO:0003723">
    <property type="term" value="F:RNA binding"/>
    <property type="evidence" value="ECO:0007669"/>
    <property type="project" value="InterPro"/>
</dbReference>
<evidence type="ECO:0000256" key="4">
    <source>
        <dbReference type="ARBA" id="ARBA00022484"/>
    </source>
</evidence>
<dbReference type="Pfam" id="PF20915">
    <property type="entry name" value="VPg"/>
    <property type="match status" value="1"/>
</dbReference>
<dbReference type="InterPro" id="IPR043128">
    <property type="entry name" value="Rev_trsase/Diguanyl_cyclase"/>
</dbReference>
<keyword evidence="17" id="KW-1035">Host cytoplasm</keyword>
<dbReference type="InterPro" id="IPR000317">
    <property type="entry name" value="Peptidase_C24"/>
</dbReference>
<dbReference type="InterPro" id="IPR043502">
    <property type="entry name" value="DNA/RNA_pol_sf"/>
</dbReference>
<dbReference type="Pfam" id="PF00915">
    <property type="entry name" value="Calici_coat"/>
    <property type="match status" value="1"/>
</dbReference>
<dbReference type="Pfam" id="PF00680">
    <property type="entry name" value="RdRP_1"/>
    <property type="match status" value="1"/>
</dbReference>
<dbReference type="PROSITE" id="PS51894">
    <property type="entry name" value="CV_3CL_PRO"/>
    <property type="match status" value="1"/>
</dbReference>
<comment type="function">
    <text evidence="20">Viral genome-linked protein is covalently linked to the 5'-end of the positive-strand, negative-strand genomic RNAs and subgenomic RNA. Acts as a genome-linked replication primer. May recruit ribosome to viral RNA thereby promoting viral proteins translation. Interacts with host translation initiation complex to allow the translation of viral proteins.</text>
</comment>
<dbReference type="GO" id="GO:0006351">
    <property type="term" value="P:DNA-templated transcription"/>
    <property type="evidence" value="ECO:0007669"/>
    <property type="project" value="InterPro"/>
</dbReference>
<dbReference type="InterPro" id="IPR049434">
    <property type="entry name" value="VPg"/>
</dbReference>
<feature type="compositionally biased region" description="Low complexity" evidence="23">
    <location>
        <begin position="1615"/>
        <end position="1624"/>
    </location>
</feature>
<reference evidence="27" key="1">
    <citation type="submission" date="2020-01" db="EMBL/GenBank/DDBJ databases">
        <title>Viral genomes from wild and zoo birds in China.</title>
        <authorList>
            <person name="Zhou R."/>
            <person name="Shan T."/>
            <person name="Yang S."/>
            <person name="Zhang W."/>
        </authorList>
    </citation>
    <scope>NUCLEOTIDE SEQUENCE</scope>
    <source>
        <strain evidence="27">Cftwhg07cal1</strain>
    </source>
</reference>
<comment type="catalytic activity">
    <reaction evidence="22">
        <text>a ribonucleoside 5'-triphosphate + H2O = a ribonucleoside 5'-diphosphate + phosphate + H(+)</text>
        <dbReference type="Rhea" id="RHEA:23680"/>
        <dbReference type="ChEBI" id="CHEBI:15377"/>
        <dbReference type="ChEBI" id="CHEBI:15378"/>
        <dbReference type="ChEBI" id="CHEBI:43474"/>
        <dbReference type="ChEBI" id="CHEBI:57930"/>
        <dbReference type="ChEBI" id="CHEBI:61557"/>
        <dbReference type="EC" id="3.6.1.15"/>
    </reaction>
</comment>
<evidence type="ECO:0000256" key="1">
    <source>
        <dbReference type="ARBA" id="ARBA00004192"/>
    </source>
</evidence>
<keyword evidence="5" id="KW-0191">Covalent protein-RNA linkage</keyword>
<evidence type="ECO:0000256" key="10">
    <source>
        <dbReference type="ARBA" id="ARBA00022695"/>
    </source>
</evidence>
<dbReference type="GO" id="GO:0004197">
    <property type="term" value="F:cysteine-type endopeptidase activity"/>
    <property type="evidence" value="ECO:0007669"/>
    <property type="project" value="InterPro"/>
</dbReference>
<keyword evidence="16" id="KW-0693">Viral RNA replication</keyword>
<evidence type="ECO:0000256" key="23">
    <source>
        <dbReference type="SAM" id="MobiDB-lite"/>
    </source>
</evidence>
<dbReference type="Pfam" id="PF00910">
    <property type="entry name" value="RNA_helicase"/>
    <property type="match status" value="1"/>
</dbReference>
<dbReference type="GO" id="GO:0003968">
    <property type="term" value="F:RNA-directed RNA polymerase activity"/>
    <property type="evidence" value="ECO:0007669"/>
    <property type="project" value="UniProtKB-KW"/>
</dbReference>
<keyword evidence="13" id="KW-0788">Thiol protease</keyword>
<sequence length="2219" mass="244753">MKARVFLSGHSDFGQKILAESIGSDYSHDETPDPVLTNAFTAFASTQPPSDDFIKQVVNSTKNFPSGVVLGSLTSAKTKAMMGDTDLTEISTALIAHTHKVLSGNQNFLERDVKRAMEQLSAKPRKLTLKSVFVEFLNNLAEKFKEHKWFQMLNSFLTGFHFGMDVLGDVATFCDWLLLKMKPAALTAILITYNGTQSSLFAVIVAVLQLYDLFDPTIITEIVTHLGDMLWDLVVRGRNFLFGRQEGTLQAPDSYMTLVTTLFAGALIASVGNLPPRVASKVRSLLIGATTITAVLKCVTTIQNLIMNWFVRRNVVDLCESTAALGTLLTTPSVFSVAEKLRELSKKHKALEDSVVMALSDPAYNTHVATLRSIQTSLQMLGNRINILLAGSTDRKPPTLWVFCGPPGIGKTALVNYIASQINPGRPHSVFSTLVDHHDGYTGEKVCVWDEIDSDPNANFVEAVVAMVNSNPYLLNCDLAENKGKIFTSQVVLATTNSPTMVQPNCIRAHAFYRRTNIIDVSAPSIEKFIRDNPGAPVPVSLFKSDFSHLQLRLRGFLVYTPEGHVLNSDKISPSVPIQLSKLISKLKENGQLQAGPEQKIVRFVTTNVEGWHVWFKNRLRNFPVQVLKEGEHFTSHSNVLLVTSVSCGIGNFIVKTSDGCDIPQNLFLLNDLEVEPKLPSDVNECLFTEVFGSKFLVQKNLEPFMSPTNVYKVLCPADVISVLKKEYGLIACTRWGLSAMKLILTFDFDEFFQKLSQNPFPPEQKCFVVQTPFHNYVVYTSTGAVIVSSKSVNTVGMKKPVIFDYSLSFGDKVVNIVVNLWKFFMSKFAHLASATAVSVFLHQRQCAPQSGPDLMRRYRGMALTDDQYEDWQKVRRVLNTDFTAEEFLAAHKSFEAQTAALSSRVLAIANWLKTNGKITDASGGVLQSPPSNDPVEPIYRSDGSLGGWATYIGHSRWLANKHTYKPGCEIKGKQIFPIPHPINNADVQVYVGPEHNVVATLSKGPPVRTWDNRPVTFAREHKAVMQGQDVEGWVAMVIGGTNLGDCGRPYFCARNQVCGIHTGYYEASCQVMISSVNHTEPVQAATWRDIPVKNSGICLGALPKGTQFGRSVAHPTKYEWETYEPAPYGKNDPRCLPTQERILAQQLMPYTMKNTRVSDNLSVAAQHIKSYFSDMLKFMPKVKLLSLDSAINRLDLTTSCGPFVPGVKGNYVSRSKMGDGVIYDRCSLFGLHISNMMAAASAGQPIEHGYKLGLKDELLPYPKFQQKKRLLWCCDVGVVTLANMVMGDLMEKLKNLVPVSPIAVGSNVHSTLAALWVKKFMNKMTLCVDYKKWDSTMNKHVIHHALDILKHLCPEGPYTEACFRTLMQNPRGYFMDKVVEAERGLPSGMPFTSVINSMCHLLYYICAIWDTEDNAGVARTVSPLNEHPLIVYGDDGVYSFDYRFTPHLQDFLNCLRSYGLQPTSATKQGDIIVGGKEVFLKRTFEPTEEGLVVMPLQLESILRQFVWVKGSQTENHLCVKQPCENRKDQIQECLLELILHGRDKFYEWLPLAQETIEKEGLTCIETDYEVLKQVYRSRYLSGDFSCNEILLEGYRNSEFDGGVLQNGPEKEQRQNTQEQQQQQMVPVNATTEPGMITGSYTATPNVIGTAGAAEPESLPLATMGAGTQSGVPQELYGLWVSCIRFSWNVQQPVGTRLGTFYLSPELHPHLQLLSRMYAGWSGDMGIRIMISAPGVVGGRLIAAVLPPGVRPENVRNPTAYPCGIFDARLMNPLQMVLPDIRQNTFHGTDSLDVTSSISIYVNTPLVNPFSGSDTHLTSVDVTVYACPMPNFTFCLLVEPRTEQSTYSNLLPISSDLLFSNRTGEKVTALQKVVQFRQSWNHFNFESITTGWGDGNPNGVFLITAQSRVNYTNPANTVFSGITATPGRPNVGGFALCPTIPDYCFHGQASNTTGSTWVTNTTYNNIVGSYNFYAIVNSGDTNSVDLAEATSGDVGPMLMGTFSSTTNAANFSGTVEINTSTLPWAFVQRNVTNNSIFIGTTLGVLNGSANSGSDPIVTAGTPYAVATSGNQMCTFVSNVLGSAGTSGINMRSSQPLALVERLMQTAQPFPNSSMLVYRFQSPTDSFEIGIRNDGYVMIGGADLSTVSLRNTEYTISYSGMASISTPLVAPRPIVGNRSVDLLEFTPLDPDVYTHNAGGDHEIDTRLSLMGIGRRGSPEQ</sequence>
<evidence type="ECO:0000256" key="6">
    <source>
        <dbReference type="ARBA" id="ARBA00022553"/>
    </source>
</evidence>
<keyword evidence="8" id="KW-0645">Protease</keyword>
<name>A0A6M9Z6R5_9CALI</name>
<evidence type="ECO:0000256" key="15">
    <source>
        <dbReference type="ARBA" id="ARBA00022844"/>
    </source>
</evidence>
<dbReference type="Gene3D" id="6.10.250.3230">
    <property type="match status" value="1"/>
</dbReference>
<feature type="domain" description="Peptidase C24" evidence="26">
    <location>
        <begin position="929"/>
        <end position="1080"/>
    </location>
</feature>
<dbReference type="InterPro" id="IPR001205">
    <property type="entry name" value="RNA-dir_pol_C"/>
</dbReference>
<dbReference type="PRINTS" id="PR00916">
    <property type="entry name" value="2CENDOPTASE"/>
</dbReference>
<organism evidence="27">
    <name type="scientific">Caliciviridae sp</name>
    <dbReference type="NCBI Taxonomy" id="1916234"/>
    <lineage>
        <taxon>Viruses</taxon>
        <taxon>Riboviria</taxon>
        <taxon>Orthornavirae</taxon>
        <taxon>Pisuviricota</taxon>
        <taxon>Pisoniviricetes</taxon>
        <taxon>Picornavirales</taxon>
        <taxon>Caliciviridae</taxon>
    </lineage>
</organism>
<keyword evidence="9" id="KW-0808">Transferase</keyword>
<comment type="function">
    <text evidence="21">Probable key protein responsible for the formation of membrane alterations by the virus. Induces the formation of convoluted membranes derived from the host ER. These remodeled membranes probably form the viral factories that contain the replication complex. Together with NS2 and NTPase, initiates the formation of the replication complex.</text>
</comment>
<dbReference type="GO" id="GO:0017111">
    <property type="term" value="F:ribonucleoside triphosphate phosphatase activity"/>
    <property type="evidence" value="ECO:0007669"/>
    <property type="project" value="UniProtKB-EC"/>
</dbReference>
<dbReference type="Gene3D" id="1.20.960.20">
    <property type="match status" value="1"/>
</dbReference>
<evidence type="ECO:0000256" key="2">
    <source>
        <dbReference type="ARBA" id="ARBA00004328"/>
    </source>
</evidence>
<dbReference type="Gene3D" id="6.10.140.320">
    <property type="match status" value="1"/>
</dbReference>
<dbReference type="InterPro" id="IPR000605">
    <property type="entry name" value="Helicase_SF3_ssDNA/RNA_vir"/>
</dbReference>
<dbReference type="CDD" id="cd00205">
    <property type="entry name" value="rhv_like"/>
    <property type="match status" value="1"/>
</dbReference>
<dbReference type="SUPFAM" id="SSF52540">
    <property type="entry name" value="P-loop containing nucleoside triphosphate hydrolases"/>
    <property type="match status" value="1"/>
</dbReference>
<keyword evidence="11" id="KW-0547">Nucleotide-binding</keyword>
<evidence type="ECO:0000256" key="3">
    <source>
        <dbReference type="ARBA" id="ARBA00020107"/>
    </source>
</evidence>
<evidence type="ECO:0000256" key="13">
    <source>
        <dbReference type="ARBA" id="ARBA00022807"/>
    </source>
</evidence>
<evidence type="ECO:0000256" key="5">
    <source>
        <dbReference type="ARBA" id="ARBA00022520"/>
    </source>
</evidence>
<evidence type="ECO:0000256" key="7">
    <source>
        <dbReference type="ARBA" id="ARBA00022561"/>
    </source>
</evidence>
<protein>
    <recommendedName>
        <fullName evidence="3">Genome polyprotein</fullName>
    </recommendedName>
</protein>
<evidence type="ECO:0000256" key="21">
    <source>
        <dbReference type="ARBA" id="ARBA00046246"/>
    </source>
</evidence>
<feature type="region of interest" description="Disordered" evidence="23">
    <location>
        <begin position="1602"/>
        <end position="1626"/>
    </location>
</feature>
<evidence type="ECO:0000256" key="17">
    <source>
        <dbReference type="ARBA" id="ARBA00023200"/>
    </source>
</evidence>
<keyword evidence="14" id="KW-0067">ATP-binding</keyword>
<dbReference type="InterPro" id="IPR027417">
    <property type="entry name" value="P-loop_NTPase"/>
</dbReference>
<dbReference type="Pfam" id="PF03510">
    <property type="entry name" value="Peptidase_C24"/>
    <property type="match status" value="1"/>
</dbReference>
<comment type="subcellular location">
    <subcellularLocation>
        <location evidence="1">Host cytoplasm</location>
    </subcellularLocation>
    <subcellularLocation>
        <location evidence="2">Virion</location>
    </subcellularLocation>
</comment>
<evidence type="ECO:0000256" key="12">
    <source>
        <dbReference type="ARBA" id="ARBA00022801"/>
    </source>
</evidence>
<comment type="function">
    <text evidence="18">Together with NTPase and NS4, initiates the formation of the replication complex. Induces the proliferation of the host smooth ER membranes forming long tubular structures. These remodeled membranes probably form the viral factories that contain the replication complex.</text>
</comment>
<keyword evidence="7" id="KW-0167">Capsid protein</keyword>
<accession>A0A6M9Z6R5</accession>
<evidence type="ECO:0000259" key="25">
    <source>
        <dbReference type="PROSITE" id="PS51218"/>
    </source>
</evidence>
<dbReference type="PROSITE" id="PS50507">
    <property type="entry name" value="RDRP_SSRNA_POS"/>
    <property type="match status" value="1"/>
</dbReference>
<dbReference type="PROSITE" id="PS51218">
    <property type="entry name" value="SF3_HELICASE_2"/>
    <property type="match status" value="1"/>
</dbReference>
<evidence type="ECO:0000256" key="19">
    <source>
        <dbReference type="ARBA" id="ARBA00045380"/>
    </source>
</evidence>
<feature type="domain" description="SF3 helicase" evidence="25">
    <location>
        <begin position="378"/>
        <end position="536"/>
    </location>
</feature>
<dbReference type="InterPro" id="IPR033703">
    <property type="entry name" value="Rhv-like"/>
</dbReference>
<evidence type="ECO:0000256" key="9">
    <source>
        <dbReference type="ARBA" id="ARBA00022679"/>
    </source>
</evidence>
<dbReference type="Gene3D" id="2.60.120.20">
    <property type="match status" value="1"/>
</dbReference>
<proteinExistence type="predicted"/>
<dbReference type="Gene3D" id="3.30.70.270">
    <property type="match status" value="1"/>
</dbReference>
<comment type="function">
    <text evidence="19">Displays NTPase activity, but no helicase activity. Induces the formation of convoluted membranes derived from the host ER. These remodeled membranes probably form the viral factories that contain the replication complex. Together with NS2 and NS4, initiates the formation of the replication complex.</text>
</comment>
<evidence type="ECO:0000256" key="16">
    <source>
        <dbReference type="ARBA" id="ARBA00022953"/>
    </source>
</evidence>
<dbReference type="GO" id="GO:0030430">
    <property type="term" value="C:host cell cytoplasm"/>
    <property type="evidence" value="ECO:0007669"/>
    <property type="project" value="UniProtKB-SubCell"/>
</dbReference>
<evidence type="ECO:0000256" key="14">
    <source>
        <dbReference type="ARBA" id="ARBA00022840"/>
    </source>
</evidence>
<dbReference type="GO" id="GO:0003724">
    <property type="term" value="F:RNA helicase activity"/>
    <property type="evidence" value="ECO:0007669"/>
    <property type="project" value="InterPro"/>
</dbReference>
<keyword evidence="6" id="KW-0597">Phosphoprotein</keyword>
<dbReference type="PRINTS" id="PR00918">
    <property type="entry name" value="CALICVIRUSNS"/>
</dbReference>
<evidence type="ECO:0000259" key="24">
    <source>
        <dbReference type="PROSITE" id="PS50507"/>
    </source>
</evidence>
<dbReference type="Gene3D" id="1.10.260.110">
    <property type="match status" value="1"/>
</dbReference>
<evidence type="ECO:0000256" key="18">
    <source>
        <dbReference type="ARBA" id="ARBA00045264"/>
    </source>
</evidence>
<keyword evidence="12" id="KW-0378">Hydrolase</keyword>
<dbReference type="SUPFAM" id="SSF56672">
    <property type="entry name" value="DNA/RNA polymerases"/>
    <property type="match status" value="1"/>
</dbReference>
<dbReference type="GO" id="GO:0006508">
    <property type="term" value="P:proteolysis"/>
    <property type="evidence" value="ECO:0007669"/>
    <property type="project" value="UniProtKB-KW"/>
</dbReference>
<evidence type="ECO:0000256" key="11">
    <source>
        <dbReference type="ARBA" id="ARBA00022741"/>
    </source>
</evidence>